<sequence length="353" mass="36771">MQIQTLPAAVQRPRGTPGATGLSPTGPSQPLQAIRAVASTNLGEQGQRGEAAAAPAAGPLASPFFEPGLQQDLAAAQQGLAWLDGLAQKLQGLKKSVSQQLAGAGSTAQSEQSLREFGTAWLQRRRQAGGMVDGQLRVVDAGQARQGFALRGLDLASLDEAGTETLSFAIPGVAAPIAVTLDPAEGRAALVQRLDQALAPGGLRATVAGETLRLSCKEAQWPALAEGLSIKGEGRRFPGGQRVRALLDAEPELLQPQGWSLDGAAAQRRTLGQIVAVQGRLGEAQAALQQRLGEQALPEPTDVAARGQALLAFSQGFDAAAAEPLYQRFAELAPALQGVRREHVQQLLLTAQR</sequence>
<evidence type="ECO:0000256" key="1">
    <source>
        <dbReference type="SAM" id="MobiDB-lite"/>
    </source>
</evidence>
<dbReference type="Proteomes" id="UP001228044">
    <property type="component" value="Unassembled WGS sequence"/>
</dbReference>
<dbReference type="EMBL" id="JAUHHC010000004">
    <property type="protein sequence ID" value="MDN3921546.1"/>
    <property type="molecule type" value="Genomic_DNA"/>
</dbReference>
<proteinExistence type="predicted"/>
<dbReference type="RefSeq" id="WP_290359869.1">
    <property type="nucleotide sequence ID" value="NZ_JAUHHC010000004.1"/>
</dbReference>
<feature type="region of interest" description="Disordered" evidence="1">
    <location>
        <begin position="1"/>
        <end position="29"/>
    </location>
</feature>
<reference evidence="2 3" key="1">
    <citation type="submission" date="2023-06" db="EMBL/GenBank/DDBJ databases">
        <title>Pelomonas sp. PFR6 16S ribosomal RNA gene Genome sequencing and assembly.</title>
        <authorList>
            <person name="Woo H."/>
        </authorList>
    </citation>
    <scope>NUCLEOTIDE SEQUENCE [LARGE SCALE GENOMIC DNA]</scope>
    <source>
        <strain evidence="2 3">PFR6</strain>
    </source>
</reference>
<keyword evidence="3" id="KW-1185">Reference proteome</keyword>
<comment type="caution">
    <text evidence="2">The sequence shown here is derived from an EMBL/GenBank/DDBJ whole genome shotgun (WGS) entry which is preliminary data.</text>
</comment>
<organism evidence="2 3">
    <name type="scientific">Roseateles violae</name>
    <dbReference type="NCBI Taxonomy" id="3058042"/>
    <lineage>
        <taxon>Bacteria</taxon>
        <taxon>Pseudomonadati</taxon>
        <taxon>Pseudomonadota</taxon>
        <taxon>Betaproteobacteria</taxon>
        <taxon>Burkholderiales</taxon>
        <taxon>Sphaerotilaceae</taxon>
        <taxon>Roseateles</taxon>
    </lineage>
</organism>
<evidence type="ECO:0000313" key="2">
    <source>
        <dbReference type="EMBL" id="MDN3921546.1"/>
    </source>
</evidence>
<name>A0ABT8DTY6_9BURK</name>
<accession>A0ABT8DTY6</accession>
<gene>
    <name evidence="2" type="ORF">QWJ38_14730</name>
</gene>
<evidence type="ECO:0000313" key="3">
    <source>
        <dbReference type="Proteomes" id="UP001228044"/>
    </source>
</evidence>
<protein>
    <submittedName>
        <fullName evidence="2">Uncharacterized protein</fullName>
    </submittedName>
</protein>